<dbReference type="Proteomes" id="UP000033651">
    <property type="component" value="Unassembled WGS sequence"/>
</dbReference>
<gene>
    <name evidence="1" type="ORF">VI08_09135</name>
</gene>
<accession>A0A0F3KU06</accession>
<name>A0A0F3KU06_9GAMM</name>
<dbReference type="EMBL" id="JZRB01000018">
    <property type="protein sequence ID" value="KJV34750.1"/>
    <property type="molecule type" value="Genomic_DNA"/>
</dbReference>
<proteinExistence type="predicted"/>
<dbReference type="PATRIC" id="fig|345309.4.peg.1048"/>
<organism evidence="1 2">
    <name type="scientific">Luteibacter yeojuensis</name>
    <dbReference type="NCBI Taxonomy" id="345309"/>
    <lineage>
        <taxon>Bacteria</taxon>
        <taxon>Pseudomonadati</taxon>
        <taxon>Pseudomonadota</taxon>
        <taxon>Gammaproteobacteria</taxon>
        <taxon>Lysobacterales</taxon>
        <taxon>Rhodanobacteraceae</taxon>
        <taxon>Luteibacter</taxon>
    </lineage>
</organism>
<evidence type="ECO:0008006" key="3">
    <source>
        <dbReference type="Google" id="ProtNLM"/>
    </source>
</evidence>
<comment type="caution">
    <text evidence="1">The sequence shown here is derived from an EMBL/GenBank/DDBJ whole genome shotgun (WGS) entry which is preliminary data.</text>
</comment>
<keyword evidence="2" id="KW-1185">Reference proteome</keyword>
<sequence>MRTRDEREADLRTRYGDVLTMSDLATVLRYPSLGAIKKAHSRRQLPLVLVQMPPRRGWFATVDAVAELLSSLDATSQEEAGS</sequence>
<protein>
    <recommendedName>
        <fullName evidence="3">Pyocin activator protein PrtN</fullName>
    </recommendedName>
</protein>
<reference evidence="1 2" key="1">
    <citation type="submission" date="2015-03" db="EMBL/GenBank/DDBJ databases">
        <title>Draft genome sequence of Luteibacter yeojuensis strain SU11.</title>
        <authorList>
            <person name="Sulaiman J."/>
            <person name="Priya K."/>
            <person name="Chan K.-G."/>
        </authorList>
    </citation>
    <scope>NUCLEOTIDE SEQUENCE [LARGE SCALE GENOMIC DNA]</scope>
    <source>
        <strain evidence="1 2">SU11</strain>
    </source>
</reference>
<evidence type="ECO:0000313" key="1">
    <source>
        <dbReference type="EMBL" id="KJV34750.1"/>
    </source>
</evidence>
<evidence type="ECO:0000313" key="2">
    <source>
        <dbReference type="Proteomes" id="UP000033651"/>
    </source>
</evidence>
<dbReference type="AlphaFoldDB" id="A0A0F3KU06"/>